<dbReference type="InterPro" id="IPR051534">
    <property type="entry name" value="CBASS_pafABC_assoc_protein"/>
</dbReference>
<dbReference type="EMBL" id="CAJNAS010000016">
    <property type="protein sequence ID" value="CAE6934464.1"/>
    <property type="molecule type" value="Genomic_DNA"/>
</dbReference>
<dbReference type="GO" id="GO:0003700">
    <property type="term" value="F:DNA-binding transcription factor activity"/>
    <property type="evidence" value="ECO:0007669"/>
    <property type="project" value="InterPro"/>
</dbReference>
<evidence type="ECO:0000256" key="2">
    <source>
        <dbReference type="ARBA" id="ARBA00023163"/>
    </source>
</evidence>
<keyword evidence="1" id="KW-0805">Transcription regulation</keyword>
<dbReference type="Proteomes" id="UP000675121">
    <property type="component" value="Unassembled WGS sequence"/>
</dbReference>
<sequence>MPTTISGSKAPKRPTKAATAEKQSRVSKVSIERINKIVRLIRKRGSVSMPFLKKELEVSEASVKRDIDFLRDRLNCPLEWDRSKNGYVIYDHLAPGGRFELPGMWFEASEVIALLTMLHLVEGVQPGLLEDHVAPLKTRLRSMLLTGTRSVKPIEKKVKLIHFAPRKVEPKHFQLIAGALLEGKRLYLQYWNRDRRERTTRDISPQRLVHYRENWVLDAWCHEKQALRTFSLEAMEEVRVLDEEALEVGEDELREHFESGYGIFAGPARYHARLKFSPSRAQWVSKEQWHPDQSSSALDDGSYLLEVPYSNDQELLMDLLRHAPEVEVLDPPELREKLYKALCNAAEKNRPAGTR</sequence>
<dbReference type="PANTHER" id="PTHR34580:SF3">
    <property type="entry name" value="PROTEIN PAFB"/>
    <property type="match status" value="1"/>
</dbReference>
<dbReference type="Pfam" id="PF08279">
    <property type="entry name" value="HTH_11"/>
    <property type="match status" value="1"/>
</dbReference>
<name>A0A9N8N7I9_9BURK</name>
<gene>
    <name evidence="5" type="ORF">R70211_05307</name>
</gene>
<accession>A0A9N8N7I9</accession>
<feature type="region of interest" description="Disordered" evidence="3">
    <location>
        <begin position="1"/>
        <end position="24"/>
    </location>
</feature>
<dbReference type="Pfam" id="PF25583">
    <property type="entry name" value="WCX"/>
    <property type="match status" value="1"/>
</dbReference>
<dbReference type="RefSeq" id="WP_236078479.1">
    <property type="nucleotide sequence ID" value="NZ_CAJNAS010000016.1"/>
</dbReference>
<organism evidence="5 6">
    <name type="scientific">Paraburkholderia domus</name>
    <dbReference type="NCBI Taxonomy" id="2793075"/>
    <lineage>
        <taxon>Bacteria</taxon>
        <taxon>Pseudomonadati</taxon>
        <taxon>Pseudomonadota</taxon>
        <taxon>Betaproteobacteria</taxon>
        <taxon>Burkholderiales</taxon>
        <taxon>Burkholderiaceae</taxon>
        <taxon>Paraburkholderia</taxon>
    </lineage>
</organism>
<reference evidence="5" key="1">
    <citation type="submission" date="2021-02" db="EMBL/GenBank/DDBJ databases">
        <authorList>
            <person name="Vanwijnsberghe S."/>
        </authorList>
    </citation>
    <scope>NUCLEOTIDE SEQUENCE</scope>
    <source>
        <strain evidence="5">R-70211</strain>
    </source>
</reference>
<evidence type="ECO:0000313" key="5">
    <source>
        <dbReference type="EMBL" id="CAE6934464.1"/>
    </source>
</evidence>
<evidence type="ECO:0000313" key="6">
    <source>
        <dbReference type="Proteomes" id="UP000675121"/>
    </source>
</evidence>
<dbReference type="Gene3D" id="1.10.10.10">
    <property type="entry name" value="Winged helix-like DNA-binding domain superfamily/Winged helix DNA-binding domain"/>
    <property type="match status" value="1"/>
</dbReference>
<dbReference type="PANTHER" id="PTHR34580">
    <property type="match status" value="1"/>
</dbReference>
<dbReference type="AlphaFoldDB" id="A0A9N8N7I9"/>
<dbReference type="InterPro" id="IPR057727">
    <property type="entry name" value="WCX_dom"/>
</dbReference>
<protein>
    <recommendedName>
        <fullName evidence="4">HTH deoR-type domain-containing protein</fullName>
    </recommendedName>
</protein>
<evidence type="ECO:0000256" key="3">
    <source>
        <dbReference type="SAM" id="MobiDB-lite"/>
    </source>
</evidence>
<evidence type="ECO:0000256" key="1">
    <source>
        <dbReference type="ARBA" id="ARBA00023015"/>
    </source>
</evidence>
<dbReference type="PROSITE" id="PS52050">
    <property type="entry name" value="WYL"/>
    <property type="match status" value="1"/>
</dbReference>
<dbReference type="PROSITE" id="PS51000">
    <property type="entry name" value="HTH_DEOR_2"/>
    <property type="match status" value="1"/>
</dbReference>
<dbReference type="InterPro" id="IPR026881">
    <property type="entry name" value="WYL_dom"/>
</dbReference>
<dbReference type="InterPro" id="IPR013196">
    <property type="entry name" value="HTH_11"/>
</dbReference>
<evidence type="ECO:0000259" key="4">
    <source>
        <dbReference type="PROSITE" id="PS51000"/>
    </source>
</evidence>
<keyword evidence="6" id="KW-1185">Reference proteome</keyword>
<dbReference type="InterPro" id="IPR001034">
    <property type="entry name" value="DeoR_HTH"/>
</dbReference>
<feature type="domain" description="HTH deoR-type" evidence="4">
    <location>
        <begin position="30"/>
        <end position="89"/>
    </location>
</feature>
<dbReference type="InterPro" id="IPR036388">
    <property type="entry name" value="WH-like_DNA-bd_sf"/>
</dbReference>
<comment type="caution">
    <text evidence="5">The sequence shown here is derived from an EMBL/GenBank/DDBJ whole genome shotgun (WGS) entry which is preliminary data.</text>
</comment>
<keyword evidence="2" id="KW-0804">Transcription</keyword>
<proteinExistence type="predicted"/>
<dbReference type="Pfam" id="PF13280">
    <property type="entry name" value="WYL"/>
    <property type="match status" value="1"/>
</dbReference>